<keyword evidence="2 5" id="KW-0812">Transmembrane</keyword>
<feature type="transmembrane region" description="Helical" evidence="5">
    <location>
        <begin position="67"/>
        <end position="87"/>
    </location>
</feature>
<sequence length="465" mass="49405">MAETPTGAPAWHQEITRYQWIVLFATTTGWALDGFDSNLFTLVAGPATADLLVNSGIGDPTPAQTSFYSGLAVTVFLVGWALGAVFFGTLADYIGRVRVLIVGVLTYSVFTALATLAAVYWQFAALRFLAGIGSGVELPIGAALVAEAWNNRHRAKATGIMMSGLALGFFLASVVYNFIGGFGWRPTLAAGLVPALLVLFIRRYVHEPESMIEVRAERARRKRERQAGAAKKASDRFVLVRLFTRPLLRRTLPCTIIAAGALFAFWNVTAWTPQIVRTVVTGEGVTGPAAIGYVSQATAMLNLGGVLGYASWGFIADKIGRRRTYLMSLALAVLSVGLLYPFVYTYAMYLWLLPVVGFGVFGMLSGNSIYFAELFGPGVRASAIAVTNSIGRLLTAGGPLVTGVIATQWFGGSLSLAATAVSALILVSLIGLALVPETHGAFLFADENAIVSDGAATKARSRPAT</sequence>
<feature type="transmembrane region" description="Helical" evidence="5">
    <location>
        <begin position="416"/>
        <end position="435"/>
    </location>
</feature>
<dbReference type="SUPFAM" id="SSF103473">
    <property type="entry name" value="MFS general substrate transporter"/>
    <property type="match status" value="1"/>
</dbReference>
<dbReference type="InterPro" id="IPR020846">
    <property type="entry name" value="MFS_dom"/>
</dbReference>
<accession>A0A239FX00</accession>
<feature type="transmembrane region" description="Helical" evidence="5">
    <location>
        <begin position="127"/>
        <end position="146"/>
    </location>
</feature>
<organism evidence="7 8">
    <name type="scientific">Streptosporangium subroseum</name>
    <dbReference type="NCBI Taxonomy" id="106412"/>
    <lineage>
        <taxon>Bacteria</taxon>
        <taxon>Bacillati</taxon>
        <taxon>Actinomycetota</taxon>
        <taxon>Actinomycetes</taxon>
        <taxon>Streptosporangiales</taxon>
        <taxon>Streptosporangiaceae</taxon>
        <taxon>Streptosporangium</taxon>
    </lineage>
</organism>
<evidence type="ECO:0000313" key="8">
    <source>
        <dbReference type="Proteomes" id="UP000198282"/>
    </source>
</evidence>
<dbReference type="InterPro" id="IPR005829">
    <property type="entry name" value="Sugar_transporter_CS"/>
</dbReference>
<dbReference type="RefSeq" id="WP_089207907.1">
    <property type="nucleotide sequence ID" value="NZ_FZOD01000012.1"/>
</dbReference>
<feature type="transmembrane region" description="Helical" evidence="5">
    <location>
        <begin position="324"/>
        <end position="343"/>
    </location>
</feature>
<dbReference type="PROSITE" id="PS00217">
    <property type="entry name" value="SUGAR_TRANSPORT_2"/>
    <property type="match status" value="1"/>
</dbReference>
<name>A0A239FX00_9ACTN</name>
<evidence type="ECO:0000256" key="1">
    <source>
        <dbReference type="ARBA" id="ARBA00004651"/>
    </source>
</evidence>
<keyword evidence="8" id="KW-1185">Reference proteome</keyword>
<dbReference type="PANTHER" id="PTHR23508:SF10">
    <property type="entry name" value="CARBOXYLIC ACID TRANSPORTER PROTEIN HOMOLOG"/>
    <property type="match status" value="1"/>
</dbReference>
<dbReference type="InterPro" id="IPR011701">
    <property type="entry name" value="MFS"/>
</dbReference>
<feature type="transmembrane region" description="Helical" evidence="5">
    <location>
        <begin position="251"/>
        <end position="270"/>
    </location>
</feature>
<dbReference type="Pfam" id="PF07690">
    <property type="entry name" value="MFS_1"/>
    <property type="match status" value="1"/>
</dbReference>
<evidence type="ECO:0000256" key="3">
    <source>
        <dbReference type="ARBA" id="ARBA00022989"/>
    </source>
</evidence>
<feature type="transmembrane region" description="Helical" evidence="5">
    <location>
        <begin position="349"/>
        <end position="372"/>
    </location>
</feature>
<dbReference type="Gene3D" id="1.20.1250.20">
    <property type="entry name" value="MFS general substrate transporter like domains"/>
    <property type="match status" value="1"/>
</dbReference>
<dbReference type="EMBL" id="FZOD01000012">
    <property type="protein sequence ID" value="SNS61567.1"/>
    <property type="molecule type" value="Genomic_DNA"/>
</dbReference>
<dbReference type="AlphaFoldDB" id="A0A239FX00"/>
<evidence type="ECO:0000256" key="4">
    <source>
        <dbReference type="ARBA" id="ARBA00023136"/>
    </source>
</evidence>
<dbReference type="InterPro" id="IPR036259">
    <property type="entry name" value="MFS_trans_sf"/>
</dbReference>
<feature type="transmembrane region" description="Helical" evidence="5">
    <location>
        <begin position="290"/>
        <end position="312"/>
    </location>
</feature>
<dbReference type="Proteomes" id="UP000198282">
    <property type="component" value="Unassembled WGS sequence"/>
</dbReference>
<dbReference type="PANTHER" id="PTHR23508">
    <property type="entry name" value="CARBOXYLIC ACID TRANSPORTER PROTEIN HOMOLOG"/>
    <property type="match status" value="1"/>
</dbReference>
<feature type="transmembrane region" description="Helical" evidence="5">
    <location>
        <begin position="99"/>
        <end position="121"/>
    </location>
</feature>
<comment type="subcellular location">
    <subcellularLocation>
        <location evidence="1">Cell membrane</location>
        <topology evidence="1">Multi-pass membrane protein</topology>
    </subcellularLocation>
</comment>
<dbReference type="OrthoDB" id="9787026at2"/>
<feature type="transmembrane region" description="Helical" evidence="5">
    <location>
        <begin position="158"/>
        <end position="176"/>
    </location>
</feature>
<feature type="domain" description="Major facilitator superfamily (MFS) profile" evidence="6">
    <location>
        <begin position="22"/>
        <end position="439"/>
    </location>
</feature>
<feature type="transmembrane region" description="Helical" evidence="5">
    <location>
        <begin position="182"/>
        <end position="201"/>
    </location>
</feature>
<dbReference type="GO" id="GO:0005886">
    <property type="term" value="C:plasma membrane"/>
    <property type="evidence" value="ECO:0007669"/>
    <property type="project" value="UniProtKB-SubCell"/>
</dbReference>
<evidence type="ECO:0000256" key="5">
    <source>
        <dbReference type="SAM" id="Phobius"/>
    </source>
</evidence>
<evidence type="ECO:0000256" key="2">
    <source>
        <dbReference type="ARBA" id="ARBA00022692"/>
    </source>
</evidence>
<reference evidence="7 8" key="1">
    <citation type="submission" date="2017-06" db="EMBL/GenBank/DDBJ databases">
        <authorList>
            <person name="Kim H.J."/>
            <person name="Triplett B.A."/>
        </authorList>
    </citation>
    <scope>NUCLEOTIDE SEQUENCE [LARGE SCALE GENOMIC DNA]</scope>
    <source>
        <strain evidence="7 8">CGMCC 4.2132</strain>
    </source>
</reference>
<gene>
    <name evidence="7" type="ORF">SAMN05216276_1012134</name>
</gene>
<dbReference type="PROSITE" id="PS50850">
    <property type="entry name" value="MFS"/>
    <property type="match status" value="1"/>
</dbReference>
<dbReference type="GO" id="GO:0046943">
    <property type="term" value="F:carboxylic acid transmembrane transporter activity"/>
    <property type="evidence" value="ECO:0007669"/>
    <property type="project" value="TreeGrafter"/>
</dbReference>
<keyword evidence="3 5" id="KW-1133">Transmembrane helix</keyword>
<protein>
    <submittedName>
        <fullName evidence="7">Predicted arabinose efflux permease, MFS family</fullName>
    </submittedName>
</protein>
<evidence type="ECO:0000259" key="6">
    <source>
        <dbReference type="PROSITE" id="PS50850"/>
    </source>
</evidence>
<keyword evidence="4 5" id="KW-0472">Membrane</keyword>
<evidence type="ECO:0000313" key="7">
    <source>
        <dbReference type="EMBL" id="SNS61567.1"/>
    </source>
</evidence>
<proteinExistence type="predicted"/>
<feature type="transmembrane region" description="Helical" evidence="5">
    <location>
        <begin position="393"/>
        <end position="410"/>
    </location>
</feature>